<name>A0A026WME9_OOCBI</name>
<dbReference type="Proteomes" id="UP000053097">
    <property type="component" value="Unassembled WGS sequence"/>
</dbReference>
<gene>
    <name evidence="1" type="ORF">X777_01704</name>
</gene>
<accession>A0A026WME9</accession>
<reference evidence="1 2" key="1">
    <citation type="journal article" date="2014" name="Curr. Biol.">
        <title>The genome of the clonal raider ant Cerapachys biroi.</title>
        <authorList>
            <person name="Oxley P.R."/>
            <person name="Ji L."/>
            <person name="Fetter-Pruneda I."/>
            <person name="McKenzie S.K."/>
            <person name="Li C."/>
            <person name="Hu H."/>
            <person name="Zhang G."/>
            <person name="Kronauer D.J."/>
        </authorList>
    </citation>
    <scope>NUCLEOTIDE SEQUENCE [LARGE SCALE GENOMIC DNA]</scope>
</reference>
<evidence type="ECO:0000313" key="1">
    <source>
        <dbReference type="EMBL" id="EZA57098.1"/>
    </source>
</evidence>
<dbReference type="AlphaFoldDB" id="A0A026WME9"/>
<protein>
    <submittedName>
        <fullName evidence="1">Uncharacterized protein</fullName>
    </submittedName>
</protein>
<keyword evidence="2" id="KW-1185">Reference proteome</keyword>
<evidence type="ECO:0000313" key="2">
    <source>
        <dbReference type="Proteomes" id="UP000053097"/>
    </source>
</evidence>
<organism evidence="1 2">
    <name type="scientific">Ooceraea biroi</name>
    <name type="common">Clonal raider ant</name>
    <name type="synonym">Cerapachys biroi</name>
    <dbReference type="NCBI Taxonomy" id="2015173"/>
    <lineage>
        <taxon>Eukaryota</taxon>
        <taxon>Metazoa</taxon>
        <taxon>Ecdysozoa</taxon>
        <taxon>Arthropoda</taxon>
        <taxon>Hexapoda</taxon>
        <taxon>Insecta</taxon>
        <taxon>Pterygota</taxon>
        <taxon>Neoptera</taxon>
        <taxon>Endopterygota</taxon>
        <taxon>Hymenoptera</taxon>
        <taxon>Apocrita</taxon>
        <taxon>Aculeata</taxon>
        <taxon>Formicoidea</taxon>
        <taxon>Formicidae</taxon>
        <taxon>Dorylinae</taxon>
        <taxon>Ooceraea</taxon>
    </lineage>
</organism>
<dbReference type="EMBL" id="KK107152">
    <property type="protein sequence ID" value="EZA57098.1"/>
    <property type="molecule type" value="Genomic_DNA"/>
</dbReference>
<sequence>MIIEQNHMNVRAVLNCLRTLRTLLALHQIYFDGSDGFRIDTMFLDTFRRFADIAVRIKALMIMLLINNAYIKYEDIEMEINVL</sequence>
<proteinExistence type="predicted"/>